<sequence>MPELLVYAAGPVDRDPKLLRRGSILRAEPTGFQWGKRESFAAWRAAGGRPEDWHGKTVVVVVPDIDLSLEDARSLAEPAYVVVRNGREFPNVEPGRDDELRPIARRKVTLDLDATTDAGPGVRLLSGPALGRALAARPGLDRAGRNLGRLVLGR</sequence>
<gene>
    <name evidence="1" type="ORF">OCH7691_02219</name>
</gene>
<keyword evidence="2" id="KW-1185">Reference proteome</keyword>
<organism evidence="1 2">
    <name type="scientific">Oceanibacterium hippocampi</name>
    <dbReference type="NCBI Taxonomy" id="745714"/>
    <lineage>
        <taxon>Bacteria</taxon>
        <taxon>Pseudomonadati</taxon>
        <taxon>Pseudomonadota</taxon>
        <taxon>Alphaproteobacteria</taxon>
        <taxon>Sneathiellales</taxon>
        <taxon>Sneathiellaceae</taxon>
        <taxon>Oceanibacterium</taxon>
    </lineage>
</organism>
<dbReference type="EMBL" id="FWFR01000001">
    <property type="protein sequence ID" value="SLN50361.1"/>
    <property type="molecule type" value="Genomic_DNA"/>
</dbReference>
<protein>
    <submittedName>
        <fullName evidence="1">Uncharacterized protein</fullName>
    </submittedName>
</protein>
<name>A0A1Y5SXU0_9PROT</name>
<dbReference type="OrthoDB" id="8518723at2"/>
<accession>A0A1Y5SXU0</accession>
<dbReference type="Proteomes" id="UP000193200">
    <property type="component" value="Unassembled WGS sequence"/>
</dbReference>
<reference evidence="1 2" key="1">
    <citation type="submission" date="2017-03" db="EMBL/GenBank/DDBJ databases">
        <authorList>
            <person name="Afonso C.L."/>
            <person name="Miller P.J."/>
            <person name="Scott M.A."/>
            <person name="Spackman E."/>
            <person name="Goraichik I."/>
            <person name="Dimitrov K.M."/>
            <person name="Suarez D.L."/>
            <person name="Swayne D.E."/>
        </authorList>
    </citation>
    <scope>NUCLEOTIDE SEQUENCE [LARGE SCALE GENOMIC DNA]</scope>
    <source>
        <strain evidence="1 2">CECT 7691</strain>
    </source>
</reference>
<evidence type="ECO:0000313" key="2">
    <source>
        <dbReference type="Proteomes" id="UP000193200"/>
    </source>
</evidence>
<dbReference type="RefSeq" id="WP_085883402.1">
    <property type="nucleotide sequence ID" value="NZ_FWFR01000001.1"/>
</dbReference>
<evidence type="ECO:0000313" key="1">
    <source>
        <dbReference type="EMBL" id="SLN50361.1"/>
    </source>
</evidence>
<proteinExistence type="predicted"/>
<dbReference type="AlphaFoldDB" id="A0A1Y5SXU0"/>
<dbReference type="InParanoid" id="A0A1Y5SXU0"/>